<proteinExistence type="predicted"/>
<comment type="caution">
    <text evidence="2">The sequence shown here is derived from an EMBL/GenBank/DDBJ whole genome shotgun (WGS) entry which is preliminary data.</text>
</comment>
<accession>A0ABR4M9H4</accession>
<sequence>MEDHGYVVKANGNYDGVYVRVENGEYELVNVISFHLLDRAVTFHIVDKELEPQRKNRLDLSQIYGALADVRNCKAEDVDWVISETANDQPTIKLIAEIRENRKFDQMYEVLIQAGDIGWNEILGTKHFQHAAIVKSGLPDKILIRTIQRVMFGINYKFDTLCFHFSTPETETQDDETSTSTIDKQTENSRGNRVEEWKETWNPEWEADEEEAAALIALLADIGK</sequence>
<feature type="compositionally biased region" description="Basic and acidic residues" evidence="1">
    <location>
        <begin position="184"/>
        <end position="195"/>
    </location>
</feature>
<dbReference type="Proteomes" id="UP001610728">
    <property type="component" value="Unassembled WGS sequence"/>
</dbReference>
<keyword evidence="3" id="KW-1185">Reference proteome</keyword>
<protein>
    <submittedName>
        <fullName evidence="2">Uncharacterized protein</fullName>
    </submittedName>
</protein>
<feature type="region of interest" description="Disordered" evidence="1">
    <location>
        <begin position="169"/>
        <end position="195"/>
    </location>
</feature>
<gene>
    <name evidence="2" type="ORF">HOO65_090225</name>
</gene>
<dbReference type="EMBL" id="JABSNW010000009">
    <property type="protein sequence ID" value="KAL2884930.1"/>
    <property type="molecule type" value="Genomic_DNA"/>
</dbReference>
<organism evidence="2 3">
    <name type="scientific">Ceratocystis lukuohia</name>
    <dbReference type="NCBI Taxonomy" id="2019550"/>
    <lineage>
        <taxon>Eukaryota</taxon>
        <taxon>Fungi</taxon>
        <taxon>Dikarya</taxon>
        <taxon>Ascomycota</taxon>
        <taxon>Pezizomycotina</taxon>
        <taxon>Sordariomycetes</taxon>
        <taxon>Hypocreomycetidae</taxon>
        <taxon>Microascales</taxon>
        <taxon>Ceratocystidaceae</taxon>
        <taxon>Ceratocystis</taxon>
    </lineage>
</organism>
<evidence type="ECO:0000256" key="1">
    <source>
        <dbReference type="SAM" id="MobiDB-lite"/>
    </source>
</evidence>
<dbReference type="RefSeq" id="XP_070856111.1">
    <property type="nucleotide sequence ID" value="XM_071001646.1"/>
</dbReference>
<evidence type="ECO:0000313" key="2">
    <source>
        <dbReference type="EMBL" id="KAL2884930.1"/>
    </source>
</evidence>
<reference evidence="2 3" key="1">
    <citation type="submission" date="2020-05" db="EMBL/GenBank/DDBJ databases">
        <title>Ceratocystis lukuohia genome.</title>
        <authorList>
            <person name="Harrington T.C."/>
            <person name="Kim K."/>
            <person name="Mayers C.G."/>
        </authorList>
    </citation>
    <scope>NUCLEOTIDE SEQUENCE [LARGE SCALE GENOMIC DNA]</scope>
    <source>
        <strain evidence="2 3">C4212</strain>
    </source>
</reference>
<name>A0ABR4M9H4_9PEZI</name>
<evidence type="ECO:0000313" key="3">
    <source>
        <dbReference type="Proteomes" id="UP001610728"/>
    </source>
</evidence>
<dbReference type="GeneID" id="98121449"/>